<evidence type="ECO:0000256" key="2">
    <source>
        <dbReference type="ARBA" id="ARBA00022574"/>
    </source>
</evidence>
<keyword evidence="2 4" id="KW-0853">WD repeat</keyword>
<dbReference type="EMBL" id="VICG01000002">
    <property type="protein sequence ID" value="KAA8575481.1"/>
    <property type="molecule type" value="Genomic_DNA"/>
</dbReference>
<evidence type="ECO:0000313" key="8">
    <source>
        <dbReference type="Proteomes" id="UP000322873"/>
    </source>
</evidence>
<feature type="region of interest" description="Disordered" evidence="5">
    <location>
        <begin position="1"/>
        <end position="21"/>
    </location>
</feature>
<dbReference type="SUPFAM" id="SSF81383">
    <property type="entry name" value="F-box domain"/>
    <property type="match status" value="1"/>
</dbReference>
<dbReference type="SMART" id="SM00320">
    <property type="entry name" value="WD40"/>
    <property type="match status" value="6"/>
</dbReference>
<feature type="region of interest" description="Disordered" evidence="5">
    <location>
        <begin position="212"/>
        <end position="242"/>
    </location>
</feature>
<dbReference type="InterPro" id="IPR001680">
    <property type="entry name" value="WD40_rpt"/>
</dbReference>
<evidence type="ECO:0000256" key="1">
    <source>
        <dbReference type="ARBA" id="ARBA00007968"/>
    </source>
</evidence>
<evidence type="ECO:0000313" key="7">
    <source>
        <dbReference type="EMBL" id="KAA8575481.1"/>
    </source>
</evidence>
<dbReference type="InterPro" id="IPR036047">
    <property type="entry name" value="F-box-like_dom_sf"/>
</dbReference>
<proteinExistence type="inferred from homology"/>
<feature type="domain" description="F-box" evidence="6">
    <location>
        <begin position="71"/>
        <end position="117"/>
    </location>
</feature>
<evidence type="ECO:0000259" key="6">
    <source>
        <dbReference type="PROSITE" id="PS50181"/>
    </source>
</evidence>
<dbReference type="PROSITE" id="PS50082">
    <property type="entry name" value="WD_REPEATS_2"/>
    <property type="match status" value="4"/>
</dbReference>
<feature type="repeat" description="WD" evidence="4">
    <location>
        <begin position="489"/>
        <end position="528"/>
    </location>
</feature>
<sequence>MSTSLHRSPPDEGYSEHPLTVFNQSKPEGTQSWLAEMSAEDRADYVLNIMGQLPTSEVWDIVGRLRPRLKLDFFYHLPSEICLRILSFLDPVSLINTAKTSRHWQMLAFDRKLWEQLYIRDGFRFNGAEVVKFEYPLGQPSWMNSKTGNHLNNSSKVSNPQHMISSWDGKHGNENLAVVKQSSIFGSTSGWEMKQSPPAEDSIMMDAPVCPVASSRDRTPETTVSLKGKGKGRGGGTSYSRKSSTLAILDRSDGQEKLNWHYLYTQRRRLEANWDAGKSTNFQLPHPHYPEEGHTECIYTIQHVDNALVSGSRDKTIRIWNLDTRRLALPPLREHEGSVLCLQFDPDPEEDLIVSGSSDATVILWRFSTGKVIQRLKTAHRESVLNVKFDKRVLVTCSKDKTIKVFNRQPLSGNVVTNTASFQIPSPGFGSNPSADTCILQPYTHIRTLQGHGAAVNAVQILGDEVVSASGDRTVKVWNWKKGTCIRTLLGHNKGIACVQYDGRRIVSGSSDNEVKVFDKESGLEVASLRGHTNLVRTVQAGFGDLPYSAEEEREDAKRIDREYFQALNGGLFKQAYQPGRPRNAGSSRPEHITAFGAKLPPGGGGCRYSRIVSGSYDESIFIWRRDKEGVWKTQHVLRQEQGSRSAIRAAVSIPRKPNKNSAWLLPDSSPVTPSANPETTLQDVSSLSLEAQIDHAIAAGAIGLRQALIDHPNWLDLDYLRVAINRLPDHTRHYLNVVLIAALQARGYDISDFPSSDNDSTTTEAPAPLNPPTLPHLVNVPITVHGQHPTHARVFKLQFDARRIICCSQTPTIVGWDFANGDEDIIEASRFFAPME</sequence>
<reference evidence="7 8" key="1">
    <citation type="submission" date="2019-06" db="EMBL/GenBank/DDBJ databases">
        <title>Genome Sequence of the Brown Rot Fungal Pathogen Monilinia fructicola.</title>
        <authorList>
            <person name="De Miccolis Angelini R.M."/>
            <person name="Landi L."/>
            <person name="Abate D."/>
            <person name="Pollastro S."/>
            <person name="Romanazzi G."/>
            <person name="Faretra F."/>
        </authorList>
    </citation>
    <scope>NUCLEOTIDE SEQUENCE [LARGE SCALE GENOMIC DNA]</scope>
    <source>
        <strain evidence="7 8">Mfrc123</strain>
    </source>
</reference>
<evidence type="ECO:0000256" key="5">
    <source>
        <dbReference type="SAM" id="MobiDB-lite"/>
    </source>
</evidence>
<dbReference type="VEuPathDB" id="FungiDB:MFRU_002g00610"/>
<dbReference type="Proteomes" id="UP000322873">
    <property type="component" value="Unassembled WGS sequence"/>
</dbReference>
<comment type="caution">
    <text evidence="7">The sequence shown here is derived from an EMBL/GenBank/DDBJ whole genome shotgun (WGS) entry which is preliminary data.</text>
</comment>
<feature type="repeat" description="WD" evidence="4">
    <location>
        <begin position="449"/>
        <end position="488"/>
    </location>
</feature>
<evidence type="ECO:0000256" key="4">
    <source>
        <dbReference type="PROSITE-ProRule" id="PRU00221"/>
    </source>
</evidence>
<dbReference type="InterPro" id="IPR019775">
    <property type="entry name" value="WD40_repeat_CS"/>
</dbReference>
<dbReference type="InterPro" id="IPR001810">
    <property type="entry name" value="F-box_dom"/>
</dbReference>
<dbReference type="Pfam" id="PF00400">
    <property type="entry name" value="WD40"/>
    <property type="match status" value="5"/>
</dbReference>
<keyword evidence="8" id="KW-1185">Reference proteome</keyword>
<evidence type="ECO:0000256" key="3">
    <source>
        <dbReference type="ARBA" id="ARBA00022737"/>
    </source>
</evidence>
<dbReference type="Gene3D" id="1.20.1280.50">
    <property type="match status" value="1"/>
</dbReference>
<dbReference type="SUPFAM" id="SSF50978">
    <property type="entry name" value="WD40 repeat-like"/>
    <property type="match status" value="1"/>
</dbReference>
<dbReference type="InterPro" id="IPR020472">
    <property type="entry name" value="WD40_PAC1"/>
</dbReference>
<dbReference type="PANTHER" id="PTHR14604">
    <property type="entry name" value="WD40 REPEAT PF20"/>
    <property type="match status" value="1"/>
</dbReference>
<dbReference type="CDD" id="cd00200">
    <property type="entry name" value="WD40"/>
    <property type="match status" value="1"/>
</dbReference>
<dbReference type="InterPro" id="IPR036322">
    <property type="entry name" value="WD40_repeat_dom_sf"/>
</dbReference>
<dbReference type="SMART" id="SM00256">
    <property type="entry name" value="FBOX"/>
    <property type="match status" value="1"/>
</dbReference>
<dbReference type="Pfam" id="PF12937">
    <property type="entry name" value="F-box-like"/>
    <property type="match status" value="1"/>
</dbReference>
<dbReference type="AlphaFoldDB" id="A0A5M9K1T2"/>
<dbReference type="PANTHER" id="PTHR14604:SF4">
    <property type="entry name" value="F-BOX DOMAIN-CONTAINING PROTEIN"/>
    <property type="match status" value="1"/>
</dbReference>
<dbReference type="PROSITE" id="PS50294">
    <property type="entry name" value="WD_REPEATS_REGION"/>
    <property type="match status" value="3"/>
</dbReference>
<dbReference type="PROSITE" id="PS50181">
    <property type="entry name" value="FBOX"/>
    <property type="match status" value="1"/>
</dbReference>
<dbReference type="InterPro" id="IPR015943">
    <property type="entry name" value="WD40/YVTN_repeat-like_dom_sf"/>
</dbReference>
<dbReference type="PROSITE" id="PS00678">
    <property type="entry name" value="WD_REPEATS_1"/>
    <property type="match status" value="1"/>
</dbReference>
<dbReference type="Gene3D" id="2.130.10.10">
    <property type="entry name" value="YVTN repeat-like/Quinoprotein amine dehydrogenase"/>
    <property type="match status" value="1"/>
</dbReference>
<accession>A0A5M9K1T2</accession>
<organism evidence="7 8">
    <name type="scientific">Monilinia fructicola</name>
    <name type="common">Brown rot fungus</name>
    <name type="synonym">Ciboria fructicola</name>
    <dbReference type="NCBI Taxonomy" id="38448"/>
    <lineage>
        <taxon>Eukaryota</taxon>
        <taxon>Fungi</taxon>
        <taxon>Dikarya</taxon>
        <taxon>Ascomycota</taxon>
        <taxon>Pezizomycotina</taxon>
        <taxon>Leotiomycetes</taxon>
        <taxon>Helotiales</taxon>
        <taxon>Sclerotiniaceae</taxon>
        <taxon>Monilinia</taxon>
    </lineage>
</organism>
<comment type="similarity">
    <text evidence="1">Belongs to the WD repeat MET30/SCONB/SCON-2 family.</text>
</comment>
<dbReference type="InterPro" id="IPR050995">
    <property type="entry name" value="WD-F-box_domain-protein"/>
</dbReference>
<name>A0A5M9K1T2_MONFR</name>
<gene>
    <name evidence="7" type="ORF">EYC84_004634</name>
</gene>
<feature type="repeat" description="WD" evidence="4">
    <location>
        <begin position="332"/>
        <end position="375"/>
    </location>
</feature>
<keyword evidence="3" id="KW-0677">Repeat</keyword>
<dbReference type="PRINTS" id="PR00320">
    <property type="entry name" value="GPROTEINBRPT"/>
</dbReference>
<dbReference type="OrthoDB" id="19711at2759"/>
<protein>
    <recommendedName>
        <fullName evidence="6">F-box domain-containing protein</fullName>
    </recommendedName>
</protein>
<feature type="repeat" description="WD" evidence="4">
    <location>
        <begin position="291"/>
        <end position="330"/>
    </location>
</feature>